<evidence type="ECO:0008006" key="5">
    <source>
        <dbReference type="Google" id="ProtNLM"/>
    </source>
</evidence>
<dbReference type="AlphaFoldDB" id="A0A232LPQ1"/>
<dbReference type="EMBL" id="NPHW01006116">
    <property type="protein sequence ID" value="OXV06109.1"/>
    <property type="molecule type" value="Genomic_DNA"/>
</dbReference>
<dbReference type="Pfam" id="PF10494">
    <property type="entry name" value="Stk19"/>
    <property type="match status" value="1"/>
</dbReference>
<sequence>MPLRLTSAPVSGIKKRKTATTHRSRASPFSTHARSKPHTGPGEEEVKAVGEAPLPDIGPSRYIANTAPVENVIQAIRYIKDSMWEPLPARAGMNSTRIAHVLNFRRSLPPLASVAHVHMLLQAPTLVEKEIIDVVRSGQVRRLIVPGRGSDAAGLGDCLVLTEDWEMSVRSGVLDSSLQDRFLRVLAKMTDSMAVPAGSFPSDDMRTLIHGGFLVSASSLSKGSLNLASLPAIRPSIAAPAASESTGSNTQQTSELDAVHDSSQSRAATMFLSLPNTGPYLRLLNAGRSHLLALLRKSAHQEVPLDLLRDRWNGAVETDKSFSLAKKARGEFAGVLPGRTKKWKELYGMSFRWAVEEALGAGLIELFDTGSVGPGVRFL</sequence>
<feature type="compositionally biased region" description="Basic residues" evidence="2">
    <location>
        <begin position="13"/>
        <end position="25"/>
    </location>
</feature>
<reference evidence="3 4" key="1">
    <citation type="journal article" date="2015" name="Environ. Microbiol.">
        <title>Metagenome sequence of Elaphomyces granulatus from sporocarp tissue reveals Ascomycota ectomycorrhizal fingerprints of genome expansion and a Proteobacteria-rich microbiome.</title>
        <authorList>
            <person name="Quandt C.A."/>
            <person name="Kohler A."/>
            <person name="Hesse C.N."/>
            <person name="Sharpton T.J."/>
            <person name="Martin F."/>
            <person name="Spatafora J.W."/>
        </authorList>
    </citation>
    <scope>NUCLEOTIDE SEQUENCE [LARGE SCALE GENOMIC DNA]</scope>
    <source>
        <strain evidence="3 4">OSC145934</strain>
    </source>
</reference>
<evidence type="ECO:0000313" key="4">
    <source>
        <dbReference type="Proteomes" id="UP000243515"/>
    </source>
</evidence>
<dbReference type="PANTHER" id="PTHR15243:SF0">
    <property type="entry name" value="SERINE_THREONINE-PROTEIN KINASE 19"/>
    <property type="match status" value="1"/>
</dbReference>
<dbReference type="InterPro" id="IPR018865">
    <property type="entry name" value="STK19-like"/>
</dbReference>
<comment type="caution">
    <text evidence="3">The sequence shown here is derived from an EMBL/GenBank/DDBJ whole genome shotgun (WGS) entry which is preliminary data.</text>
</comment>
<evidence type="ECO:0000256" key="1">
    <source>
        <dbReference type="ARBA" id="ARBA00093458"/>
    </source>
</evidence>
<protein>
    <recommendedName>
        <fullName evidence="5">Serine-threonine protein kinase 19</fullName>
    </recommendedName>
</protein>
<gene>
    <name evidence="3" type="ORF">Egran_06123</name>
</gene>
<feature type="region of interest" description="Disordered" evidence="2">
    <location>
        <begin position="1"/>
        <end position="47"/>
    </location>
</feature>
<keyword evidence="4" id="KW-1185">Reference proteome</keyword>
<dbReference type="Proteomes" id="UP000243515">
    <property type="component" value="Unassembled WGS sequence"/>
</dbReference>
<dbReference type="OrthoDB" id="3980126at2759"/>
<evidence type="ECO:0000313" key="3">
    <source>
        <dbReference type="EMBL" id="OXV06109.1"/>
    </source>
</evidence>
<dbReference type="PANTHER" id="PTHR15243">
    <property type="entry name" value="SERINE/THREONINE-PROTEIN KINASE 19"/>
    <property type="match status" value="1"/>
</dbReference>
<accession>A0A232LPQ1</accession>
<comment type="similarity">
    <text evidence="1">Belongs to the STK19 family.</text>
</comment>
<name>A0A232LPQ1_9EURO</name>
<organism evidence="3 4">
    <name type="scientific">Elaphomyces granulatus</name>
    <dbReference type="NCBI Taxonomy" id="519963"/>
    <lineage>
        <taxon>Eukaryota</taxon>
        <taxon>Fungi</taxon>
        <taxon>Dikarya</taxon>
        <taxon>Ascomycota</taxon>
        <taxon>Pezizomycotina</taxon>
        <taxon>Eurotiomycetes</taxon>
        <taxon>Eurotiomycetidae</taxon>
        <taxon>Eurotiales</taxon>
        <taxon>Elaphomycetaceae</taxon>
        <taxon>Elaphomyces</taxon>
    </lineage>
</organism>
<feature type="region of interest" description="Disordered" evidence="2">
    <location>
        <begin position="240"/>
        <end position="260"/>
    </location>
</feature>
<feature type="compositionally biased region" description="Polar residues" evidence="2">
    <location>
        <begin position="244"/>
        <end position="260"/>
    </location>
</feature>
<evidence type="ECO:0000256" key="2">
    <source>
        <dbReference type="SAM" id="MobiDB-lite"/>
    </source>
</evidence>
<proteinExistence type="inferred from homology"/>
<dbReference type="GO" id="GO:0046579">
    <property type="term" value="P:positive regulation of Ras protein signal transduction"/>
    <property type="evidence" value="ECO:0007669"/>
    <property type="project" value="TreeGrafter"/>
</dbReference>